<feature type="domain" description="Luciferase-like" evidence="5">
    <location>
        <begin position="28"/>
        <end position="279"/>
    </location>
</feature>
<dbReference type="PANTHER" id="PTHR30011:SF16">
    <property type="entry name" value="C2H2 FINGER DOMAIN TRANSCRIPTION FACTOR (EUROFUNG)-RELATED"/>
    <property type="match status" value="1"/>
</dbReference>
<dbReference type="Proteomes" id="UP000182725">
    <property type="component" value="Unassembled WGS sequence"/>
</dbReference>
<dbReference type="InterPro" id="IPR011251">
    <property type="entry name" value="Luciferase-like_dom"/>
</dbReference>
<evidence type="ECO:0000313" key="6">
    <source>
        <dbReference type="EMBL" id="SEE02825.1"/>
    </source>
</evidence>
<dbReference type="InterPro" id="IPR051260">
    <property type="entry name" value="Diverse_substr_monoxygenases"/>
</dbReference>
<evidence type="ECO:0000259" key="5">
    <source>
        <dbReference type="Pfam" id="PF00296"/>
    </source>
</evidence>
<sequence length="401" mass="42554">MTFNAASQTGFTPTGQLHFGVNLLGPAAQLGFDELRTLAQTAERGLFSLLTLDERYWLREDPGAVSATDPSGSNDVATLLAALAAVTENIGLVAAAAPDYDDPADLTRRIAALDSISARRAAWHILADGAIYGDAALESDNEGIASADGRRSLIESTRRDWEALAKEDPKGPVETLGAFECDGQLYSVGLGALRQCESSRGPVIIHDAESAQDVASADFADVIISVAASLEEALTFRRDVVARSLQAGRGADAVKIIQTATFVLAPTADEAVGRADWMREQLPDSVWDARTFIGSYAGVAETLLDFARSGAVDGFTVMPWLFANELADIVNHLVPELQARGAYPADYAASTLRENLGLSGRGPGIKGGATHTLPVIEVGDLDDVRLDLDLRMEVIVQKMQG</sequence>
<evidence type="ECO:0000256" key="4">
    <source>
        <dbReference type="ARBA" id="ARBA00023033"/>
    </source>
</evidence>
<dbReference type="InterPro" id="IPR036661">
    <property type="entry name" value="Luciferase-like_sf"/>
</dbReference>
<evidence type="ECO:0000313" key="7">
    <source>
        <dbReference type="Proteomes" id="UP000182725"/>
    </source>
</evidence>
<dbReference type="AlphaFoldDB" id="A0A1H5FHC0"/>
<dbReference type="SUPFAM" id="SSF51679">
    <property type="entry name" value="Bacterial luciferase-like"/>
    <property type="match status" value="1"/>
</dbReference>
<name>A0A1H5FHC0_9MICC</name>
<keyword evidence="2" id="KW-0288">FMN</keyword>
<evidence type="ECO:0000256" key="3">
    <source>
        <dbReference type="ARBA" id="ARBA00023002"/>
    </source>
</evidence>
<keyword evidence="1" id="KW-0285">Flavoprotein</keyword>
<evidence type="ECO:0000256" key="2">
    <source>
        <dbReference type="ARBA" id="ARBA00022643"/>
    </source>
</evidence>
<dbReference type="EMBL" id="FNTV01000001">
    <property type="protein sequence ID" value="SEE02825.1"/>
    <property type="molecule type" value="Genomic_DNA"/>
</dbReference>
<evidence type="ECO:0000256" key="1">
    <source>
        <dbReference type="ARBA" id="ARBA00022630"/>
    </source>
</evidence>
<gene>
    <name evidence="6" type="ORF">SAMN04489740_0510</name>
</gene>
<dbReference type="Gene3D" id="3.20.20.30">
    <property type="entry name" value="Luciferase-like domain"/>
    <property type="match status" value="1"/>
</dbReference>
<reference evidence="6 7" key="1">
    <citation type="submission" date="2016-10" db="EMBL/GenBank/DDBJ databases">
        <authorList>
            <person name="de Groot N.N."/>
        </authorList>
    </citation>
    <scope>NUCLEOTIDE SEQUENCE [LARGE SCALE GENOMIC DNA]</scope>
    <source>
        <strain evidence="6 7">DSM 22274</strain>
    </source>
</reference>
<keyword evidence="3" id="KW-0560">Oxidoreductase</keyword>
<dbReference type="PANTHER" id="PTHR30011">
    <property type="entry name" value="ALKANESULFONATE MONOOXYGENASE-RELATED"/>
    <property type="match status" value="1"/>
</dbReference>
<dbReference type="RefSeq" id="WP_074710274.1">
    <property type="nucleotide sequence ID" value="NZ_FNTV01000001.1"/>
</dbReference>
<keyword evidence="4 6" id="KW-0503">Monooxygenase</keyword>
<organism evidence="6 7">
    <name type="scientific">Arthrobacter alpinus</name>
    <dbReference type="NCBI Taxonomy" id="656366"/>
    <lineage>
        <taxon>Bacteria</taxon>
        <taxon>Bacillati</taxon>
        <taxon>Actinomycetota</taxon>
        <taxon>Actinomycetes</taxon>
        <taxon>Micrococcales</taxon>
        <taxon>Micrococcaceae</taxon>
        <taxon>Arthrobacter</taxon>
    </lineage>
</organism>
<dbReference type="Pfam" id="PF00296">
    <property type="entry name" value="Bac_luciferase"/>
    <property type="match status" value="1"/>
</dbReference>
<accession>A0A1H5FHC0</accession>
<proteinExistence type="predicted"/>
<protein>
    <submittedName>
        <fullName evidence="6">Flavin-dependent oxidoreductase, luciferase family (Includes alkanesulfonate monooxygenase SsuD and methylene tetrahydromethanopterin reductase)</fullName>
    </submittedName>
</protein>
<dbReference type="GO" id="GO:0004497">
    <property type="term" value="F:monooxygenase activity"/>
    <property type="evidence" value="ECO:0007669"/>
    <property type="project" value="UniProtKB-KW"/>
</dbReference>
<dbReference type="GO" id="GO:0016705">
    <property type="term" value="F:oxidoreductase activity, acting on paired donors, with incorporation or reduction of molecular oxygen"/>
    <property type="evidence" value="ECO:0007669"/>
    <property type="project" value="InterPro"/>
</dbReference>